<evidence type="ECO:0000313" key="1">
    <source>
        <dbReference type="EMBL" id="GFR76393.1"/>
    </source>
</evidence>
<sequence>MAYINDKMDRKGQTTVFRPRTGHYTMKAHLHRTHKIGHTDLCSCGEAAETGEHALQDYQDYRMLTQAVWSCPTDLQTKLWGTIEEMEKNNSFIHQTGVTI</sequence>
<evidence type="ECO:0000313" key="2">
    <source>
        <dbReference type="Proteomes" id="UP000762676"/>
    </source>
</evidence>
<gene>
    <name evidence="1" type="ORF">ElyMa_005799400</name>
</gene>
<name>A0AAV4FSS2_9GAST</name>
<dbReference type="EMBL" id="BMAT01011640">
    <property type="protein sequence ID" value="GFR76393.1"/>
    <property type="molecule type" value="Genomic_DNA"/>
</dbReference>
<organism evidence="1 2">
    <name type="scientific">Elysia marginata</name>
    <dbReference type="NCBI Taxonomy" id="1093978"/>
    <lineage>
        <taxon>Eukaryota</taxon>
        <taxon>Metazoa</taxon>
        <taxon>Spiralia</taxon>
        <taxon>Lophotrochozoa</taxon>
        <taxon>Mollusca</taxon>
        <taxon>Gastropoda</taxon>
        <taxon>Heterobranchia</taxon>
        <taxon>Euthyneura</taxon>
        <taxon>Panpulmonata</taxon>
        <taxon>Sacoglossa</taxon>
        <taxon>Placobranchoidea</taxon>
        <taxon>Plakobranchidae</taxon>
        <taxon>Elysia</taxon>
    </lineage>
</organism>
<comment type="caution">
    <text evidence="1">The sequence shown here is derived from an EMBL/GenBank/DDBJ whole genome shotgun (WGS) entry which is preliminary data.</text>
</comment>
<reference evidence="1 2" key="1">
    <citation type="journal article" date="2021" name="Elife">
        <title>Chloroplast acquisition without the gene transfer in kleptoplastic sea slugs, Plakobranchus ocellatus.</title>
        <authorList>
            <person name="Maeda T."/>
            <person name="Takahashi S."/>
            <person name="Yoshida T."/>
            <person name="Shimamura S."/>
            <person name="Takaki Y."/>
            <person name="Nagai Y."/>
            <person name="Toyoda A."/>
            <person name="Suzuki Y."/>
            <person name="Arimoto A."/>
            <person name="Ishii H."/>
            <person name="Satoh N."/>
            <person name="Nishiyama T."/>
            <person name="Hasebe M."/>
            <person name="Maruyama T."/>
            <person name="Minagawa J."/>
            <person name="Obokata J."/>
            <person name="Shigenobu S."/>
        </authorList>
    </citation>
    <scope>NUCLEOTIDE SEQUENCE [LARGE SCALE GENOMIC DNA]</scope>
</reference>
<dbReference type="Proteomes" id="UP000762676">
    <property type="component" value="Unassembled WGS sequence"/>
</dbReference>
<dbReference type="AlphaFoldDB" id="A0AAV4FSS2"/>
<accession>A0AAV4FSS2</accession>
<proteinExistence type="predicted"/>
<keyword evidence="2" id="KW-1185">Reference proteome</keyword>
<protein>
    <submittedName>
        <fullName evidence="1">Uncharacterized protein</fullName>
    </submittedName>
</protein>